<feature type="transmembrane region" description="Helical" evidence="1">
    <location>
        <begin position="6"/>
        <end position="26"/>
    </location>
</feature>
<dbReference type="AlphaFoldDB" id="A9HDL2"/>
<dbReference type="KEGG" id="gdi:GDI1173"/>
<accession>A9HDL2</accession>
<evidence type="ECO:0000313" key="3">
    <source>
        <dbReference type="Proteomes" id="UP000001176"/>
    </source>
</evidence>
<gene>
    <name evidence="2" type="ordered locus">GDI1173</name>
</gene>
<dbReference type="Proteomes" id="UP000001176">
    <property type="component" value="Chromosome"/>
</dbReference>
<proteinExistence type="predicted"/>
<reference evidence="2 3" key="1">
    <citation type="journal article" date="2009" name="BMC Genomics">
        <title>Complete genome sequence of the sugarcane nitrogen-fixing endophyte Gluconacetobacter diazotrophicus Pal5.</title>
        <authorList>
            <person name="Bertalan M."/>
            <person name="Albano R."/>
            <person name="Padua V."/>
            <person name="Rouws L."/>
            <person name="Rojas C."/>
            <person name="Hemerly A."/>
            <person name="Teixeira K."/>
            <person name="Schwab S."/>
            <person name="Araujo J."/>
            <person name="Oliveira A."/>
            <person name="Franca L."/>
            <person name="Magalhaes V."/>
            <person name="Alqueres S."/>
            <person name="Cardoso A."/>
            <person name="Almeida W."/>
            <person name="Loureiro M.M."/>
            <person name="Nogueira E."/>
            <person name="Cidade D."/>
            <person name="Oliveira D."/>
            <person name="Simao T."/>
            <person name="Macedo J."/>
            <person name="Valadao A."/>
            <person name="Dreschsel M."/>
            <person name="Freitas F."/>
            <person name="Vidal M."/>
            <person name="Guedes H."/>
            <person name="Rodrigues E."/>
            <person name="Meneses C."/>
            <person name="Brioso P."/>
            <person name="Pozzer L."/>
            <person name="Figueiredo D."/>
            <person name="Montano H."/>
            <person name="Junior J."/>
            <person name="Filho G."/>
            <person name="Flores V."/>
            <person name="Ferreira B."/>
            <person name="Branco A."/>
            <person name="Gonzalez P."/>
            <person name="Guillobel H."/>
            <person name="Lemos M."/>
            <person name="Seibel L."/>
            <person name="Macedo J."/>
            <person name="Alves-Ferreira M."/>
            <person name="Sachetto-Martins G."/>
            <person name="Coelho A."/>
            <person name="Santos E."/>
            <person name="Amaral G."/>
            <person name="Neves A."/>
            <person name="Pacheco A.B."/>
            <person name="Carvalho D."/>
            <person name="Lery L."/>
            <person name="Bisch P."/>
            <person name="Rossle S.C."/>
            <person name="Urmenyi T."/>
            <person name="Kruger W.V."/>
            <person name="Martins O."/>
            <person name="Baldani J.I."/>
            <person name="Ferreira P.C."/>
        </authorList>
    </citation>
    <scope>NUCLEOTIDE SEQUENCE [LARGE SCALE GENOMIC DNA]</scope>
    <source>
        <strain evidence="3">ATCC 49037 / DSM 5601 / CCUG 37298 / CIP 103539 / LMG 7603 / PAl5</strain>
    </source>
</reference>
<keyword evidence="3" id="KW-1185">Reference proteome</keyword>
<name>A9HDL2_GLUDA</name>
<sequence>MDVASVLPMVAFLPLVAALMVATAVADRIA</sequence>
<protein>
    <submittedName>
        <fullName evidence="2">Putative membrane protein</fullName>
    </submittedName>
</protein>
<keyword evidence="1" id="KW-0472">Membrane</keyword>
<organism evidence="2 3">
    <name type="scientific">Gluconacetobacter diazotrophicus (strain ATCC 49037 / DSM 5601 / CCUG 37298 / CIP 103539 / LMG 7603 / PAl5)</name>
    <dbReference type="NCBI Taxonomy" id="272568"/>
    <lineage>
        <taxon>Bacteria</taxon>
        <taxon>Pseudomonadati</taxon>
        <taxon>Pseudomonadota</taxon>
        <taxon>Alphaproteobacteria</taxon>
        <taxon>Acetobacterales</taxon>
        <taxon>Acetobacteraceae</taxon>
        <taxon>Gluconacetobacter</taxon>
    </lineage>
</organism>
<evidence type="ECO:0000313" key="2">
    <source>
        <dbReference type="EMBL" id="CAP55116.1"/>
    </source>
</evidence>
<dbReference type="EMBL" id="AM889285">
    <property type="protein sequence ID" value="CAP55116.1"/>
    <property type="molecule type" value="Genomic_DNA"/>
</dbReference>
<keyword evidence="1" id="KW-1133">Transmembrane helix</keyword>
<evidence type="ECO:0000256" key="1">
    <source>
        <dbReference type="SAM" id="Phobius"/>
    </source>
</evidence>
<keyword evidence="1" id="KW-0812">Transmembrane</keyword>